<sequence>MKLLKRAGQVLLTVVVVFFTLTAIVSFFSSPAATGFFGWKGYTVVSGSMEPTFSAGDFILVRTIPYEEVKAGDVITFTRDETIVSHRVKEVTAEGLVTQGDANHLLDQGRTTRTTYIGKLAFMVPYYGYLIAATQKPIFFALLVALLGLYLIYWYLTSDREKAKEAES</sequence>
<dbReference type="PRINTS" id="PR00728">
    <property type="entry name" value="SIGNALPTASE"/>
</dbReference>
<dbReference type="PANTHER" id="PTHR10806:SF6">
    <property type="entry name" value="SIGNAL PEPTIDASE COMPLEX CATALYTIC SUBUNIT SEC11"/>
    <property type="match status" value="1"/>
</dbReference>
<evidence type="ECO:0000256" key="6">
    <source>
        <dbReference type="ARBA" id="ARBA00022968"/>
    </source>
</evidence>
<dbReference type="InterPro" id="IPR019756">
    <property type="entry name" value="Pept_S26A_signal_pept_1_Ser-AS"/>
</dbReference>
<proteinExistence type="predicted"/>
<evidence type="ECO:0000256" key="2">
    <source>
        <dbReference type="ARBA" id="ARBA00022670"/>
    </source>
</evidence>
<keyword evidence="2" id="KW-0645">Protease</keyword>
<dbReference type="Pfam" id="PF10502">
    <property type="entry name" value="Peptidase_S26"/>
    <property type="match status" value="1"/>
</dbReference>
<comment type="function">
    <text evidence="10">Catalytic component of the signal peptidase complex (SPC) which catalyzes the cleavage of N-terminal signal sequences from nascent proteins as they are translocated into the lumen of the endoplasmic reticulum. Specifically cleaves N-terminal signal peptides that contain a hydrophobic alpha-helix (h-region) shorter than 18-20 amino acids.</text>
</comment>
<evidence type="ECO:0000313" key="14">
    <source>
        <dbReference type="EMBL" id="SFH80940.1"/>
    </source>
</evidence>
<keyword evidence="4" id="KW-0378">Hydrolase</keyword>
<dbReference type="PANTHER" id="PTHR10806">
    <property type="entry name" value="SIGNAL PEPTIDASE COMPLEX CATALYTIC SUBUNIT SEC11"/>
    <property type="match status" value="1"/>
</dbReference>
<evidence type="ECO:0000256" key="9">
    <source>
        <dbReference type="ARBA" id="ARBA00033305"/>
    </source>
</evidence>
<dbReference type="CDD" id="cd06530">
    <property type="entry name" value="S26_SPase_I"/>
    <property type="match status" value="1"/>
</dbReference>
<evidence type="ECO:0000313" key="15">
    <source>
        <dbReference type="Proteomes" id="UP000198668"/>
    </source>
</evidence>
<evidence type="ECO:0000256" key="4">
    <source>
        <dbReference type="ARBA" id="ARBA00022801"/>
    </source>
</evidence>
<dbReference type="GO" id="GO:0016020">
    <property type="term" value="C:membrane"/>
    <property type="evidence" value="ECO:0007669"/>
    <property type="project" value="UniProtKB-UniRule"/>
</dbReference>
<evidence type="ECO:0000256" key="10">
    <source>
        <dbReference type="ARBA" id="ARBA00045533"/>
    </source>
</evidence>
<feature type="transmembrane region" description="Helical" evidence="12">
    <location>
        <begin position="138"/>
        <end position="156"/>
    </location>
</feature>
<dbReference type="InterPro" id="IPR036286">
    <property type="entry name" value="LexA/Signal_pep-like_sf"/>
</dbReference>
<name>A0A1I3D2F8_9LACT</name>
<evidence type="ECO:0000256" key="3">
    <source>
        <dbReference type="ARBA" id="ARBA00022692"/>
    </source>
</evidence>
<keyword evidence="8 12" id="KW-0472">Membrane</keyword>
<evidence type="ECO:0000259" key="13">
    <source>
        <dbReference type="Pfam" id="PF10502"/>
    </source>
</evidence>
<evidence type="ECO:0000256" key="7">
    <source>
        <dbReference type="ARBA" id="ARBA00022989"/>
    </source>
</evidence>
<dbReference type="EMBL" id="FOQE01000027">
    <property type="protein sequence ID" value="SFH80940.1"/>
    <property type="molecule type" value="Genomic_DNA"/>
</dbReference>
<evidence type="ECO:0000256" key="5">
    <source>
        <dbReference type="ARBA" id="ARBA00022824"/>
    </source>
</evidence>
<evidence type="ECO:0000256" key="1">
    <source>
        <dbReference type="ARBA" id="ARBA00004648"/>
    </source>
</evidence>
<reference evidence="14 15" key="1">
    <citation type="submission" date="2016-10" db="EMBL/GenBank/DDBJ databases">
        <authorList>
            <person name="de Groot N.N."/>
        </authorList>
    </citation>
    <scope>NUCLEOTIDE SEQUENCE [LARGE SCALE GENOMIC DNA]</scope>
    <source>
        <strain evidence="14 15">DSM 27630</strain>
    </source>
</reference>
<dbReference type="Proteomes" id="UP000198668">
    <property type="component" value="Unassembled WGS sequence"/>
</dbReference>
<dbReference type="Gene3D" id="2.10.109.10">
    <property type="entry name" value="Umud Fragment, subunit A"/>
    <property type="match status" value="1"/>
</dbReference>
<protein>
    <recommendedName>
        <fullName evidence="9 11">Signal peptidase I</fullName>
        <ecNumber evidence="11">3.4.21.89</ecNumber>
    </recommendedName>
</protein>
<keyword evidence="6" id="KW-0735">Signal-anchor</keyword>
<feature type="transmembrane region" description="Helical" evidence="12">
    <location>
        <begin position="7"/>
        <end position="28"/>
    </location>
</feature>
<comment type="subcellular location">
    <subcellularLocation>
        <location evidence="1">Endoplasmic reticulum membrane</location>
        <topology evidence="1">Single-pass type II membrane protein</topology>
    </subcellularLocation>
</comment>
<accession>A0A1I3D2F8</accession>
<keyword evidence="15" id="KW-1185">Reference proteome</keyword>
<dbReference type="OrthoDB" id="2243765at2"/>
<dbReference type="GO" id="GO:0006465">
    <property type="term" value="P:signal peptide processing"/>
    <property type="evidence" value="ECO:0007669"/>
    <property type="project" value="UniProtKB-UniRule"/>
</dbReference>
<evidence type="ECO:0000256" key="12">
    <source>
        <dbReference type="SAM" id="Phobius"/>
    </source>
</evidence>
<dbReference type="EC" id="3.4.21.89" evidence="11"/>
<dbReference type="GO" id="GO:0009003">
    <property type="term" value="F:signal peptidase activity"/>
    <property type="evidence" value="ECO:0007669"/>
    <property type="project" value="UniProtKB-EC"/>
</dbReference>
<gene>
    <name evidence="14" type="ORF">SAMN04489868_12718</name>
</gene>
<dbReference type="InterPro" id="IPR019533">
    <property type="entry name" value="Peptidase_S26"/>
</dbReference>
<evidence type="ECO:0000256" key="8">
    <source>
        <dbReference type="ARBA" id="ARBA00023136"/>
    </source>
</evidence>
<dbReference type="GO" id="GO:0004252">
    <property type="term" value="F:serine-type endopeptidase activity"/>
    <property type="evidence" value="ECO:0007669"/>
    <property type="project" value="UniProtKB-UniRule"/>
</dbReference>
<dbReference type="NCBIfam" id="TIGR02228">
    <property type="entry name" value="sigpep_I_arch"/>
    <property type="match status" value="1"/>
</dbReference>
<dbReference type="InterPro" id="IPR001733">
    <property type="entry name" value="Peptidase_S26B"/>
</dbReference>
<dbReference type="RefSeq" id="WP_092092991.1">
    <property type="nucleotide sequence ID" value="NZ_FOQE01000027.1"/>
</dbReference>
<keyword evidence="7 12" id="KW-1133">Transmembrane helix</keyword>
<organism evidence="14 15">
    <name type="scientific">Pisciglobus halotolerans</name>
    <dbReference type="NCBI Taxonomy" id="745365"/>
    <lineage>
        <taxon>Bacteria</taxon>
        <taxon>Bacillati</taxon>
        <taxon>Bacillota</taxon>
        <taxon>Bacilli</taxon>
        <taxon>Lactobacillales</taxon>
        <taxon>Carnobacteriaceae</taxon>
    </lineage>
</organism>
<evidence type="ECO:0000256" key="11">
    <source>
        <dbReference type="NCBIfam" id="TIGR02228"/>
    </source>
</evidence>
<keyword evidence="3 12" id="KW-0812">Transmembrane</keyword>
<dbReference type="AlphaFoldDB" id="A0A1I3D2F8"/>
<keyword evidence="5" id="KW-0256">Endoplasmic reticulum</keyword>
<dbReference type="SUPFAM" id="SSF51306">
    <property type="entry name" value="LexA/Signal peptidase"/>
    <property type="match status" value="1"/>
</dbReference>
<feature type="domain" description="Peptidase S26" evidence="13">
    <location>
        <begin position="18"/>
        <end position="92"/>
    </location>
</feature>
<dbReference type="PROSITE" id="PS00501">
    <property type="entry name" value="SPASE_I_1"/>
    <property type="match status" value="1"/>
</dbReference>